<evidence type="ECO:0000259" key="6">
    <source>
        <dbReference type="Pfam" id="PF08100"/>
    </source>
</evidence>
<dbReference type="Pfam" id="PF08100">
    <property type="entry name" value="Dimerisation"/>
    <property type="match status" value="1"/>
</dbReference>
<keyword evidence="3" id="KW-0949">S-adenosyl-L-methionine</keyword>
<feature type="domain" description="O-methyltransferase C-terminal" evidence="5">
    <location>
        <begin position="142"/>
        <end position="348"/>
    </location>
</feature>
<evidence type="ECO:0000256" key="3">
    <source>
        <dbReference type="ARBA" id="ARBA00022691"/>
    </source>
</evidence>
<dbReference type="PROSITE" id="PS51683">
    <property type="entry name" value="SAM_OMT_II"/>
    <property type="match status" value="1"/>
</dbReference>
<comment type="caution">
    <text evidence="7">The sequence shown here is derived from an EMBL/GenBank/DDBJ whole genome shotgun (WGS) entry which is preliminary data.</text>
</comment>
<evidence type="ECO:0008006" key="9">
    <source>
        <dbReference type="Google" id="ProtNLM"/>
    </source>
</evidence>
<dbReference type="InterPro" id="IPR016461">
    <property type="entry name" value="COMT-like"/>
</dbReference>
<dbReference type="EMBL" id="DUZY01000005">
    <property type="protein sequence ID" value="DAD39180.1"/>
    <property type="molecule type" value="Genomic_DNA"/>
</dbReference>
<evidence type="ECO:0000313" key="8">
    <source>
        <dbReference type="Proteomes" id="UP000607653"/>
    </source>
</evidence>
<dbReference type="GO" id="GO:0046983">
    <property type="term" value="F:protein dimerization activity"/>
    <property type="evidence" value="ECO:0007669"/>
    <property type="project" value="InterPro"/>
</dbReference>
<dbReference type="InterPro" id="IPR001077">
    <property type="entry name" value="COMT_C"/>
</dbReference>
<dbReference type="InterPro" id="IPR036388">
    <property type="entry name" value="WH-like_DNA-bd_sf"/>
</dbReference>
<keyword evidence="1" id="KW-0489">Methyltransferase</keyword>
<dbReference type="PANTHER" id="PTHR11746">
    <property type="entry name" value="O-METHYLTRANSFERASE"/>
    <property type="match status" value="1"/>
</dbReference>
<dbReference type="AlphaFoldDB" id="A0A822Z3D7"/>
<proteinExistence type="predicted"/>
<keyword evidence="2" id="KW-0808">Transferase</keyword>
<evidence type="ECO:0000313" key="7">
    <source>
        <dbReference type="EMBL" id="DAD39180.1"/>
    </source>
</evidence>
<dbReference type="SUPFAM" id="SSF46785">
    <property type="entry name" value="Winged helix' DNA-binding domain"/>
    <property type="match status" value="1"/>
</dbReference>
<evidence type="ECO:0000256" key="4">
    <source>
        <dbReference type="PIRSR" id="PIRSR005739-1"/>
    </source>
</evidence>
<feature type="active site" description="Proton acceptor" evidence="4">
    <location>
        <position position="272"/>
    </location>
</feature>
<dbReference type="FunFam" id="3.40.50.150:FF:000061">
    <property type="entry name" value="Caffeic acid O-methyltransferase"/>
    <property type="match status" value="1"/>
</dbReference>
<evidence type="ECO:0000256" key="2">
    <source>
        <dbReference type="ARBA" id="ARBA00022679"/>
    </source>
</evidence>
<dbReference type="Pfam" id="PF00891">
    <property type="entry name" value="Methyltransf_2"/>
    <property type="match status" value="1"/>
</dbReference>
<dbReference type="PIRSF" id="PIRSF005739">
    <property type="entry name" value="O-mtase"/>
    <property type="match status" value="1"/>
</dbReference>
<dbReference type="InterPro" id="IPR012967">
    <property type="entry name" value="COMT_dimerisation"/>
</dbReference>
<dbReference type="InterPro" id="IPR029063">
    <property type="entry name" value="SAM-dependent_MTases_sf"/>
</dbReference>
<name>A0A822Z3D7_NELNU</name>
<dbReference type="Gene3D" id="1.10.10.10">
    <property type="entry name" value="Winged helix-like DNA-binding domain superfamily/Winged helix DNA-binding domain"/>
    <property type="match status" value="1"/>
</dbReference>
<keyword evidence="8" id="KW-1185">Reference proteome</keyword>
<dbReference type="Gene3D" id="3.40.50.150">
    <property type="entry name" value="Vaccinia Virus protein VP39"/>
    <property type="match status" value="1"/>
</dbReference>
<evidence type="ECO:0000259" key="5">
    <source>
        <dbReference type="Pfam" id="PF00891"/>
    </source>
</evidence>
<protein>
    <recommendedName>
        <fullName evidence="9">Caffeic acid 3-O-methyltransferase-like</fullName>
    </recommendedName>
</protein>
<accession>A0A822Z3D7</accession>
<dbReference type="InterPro" id="IPR036390">
    <property type="entry name" value="WH_DNA-bd_sf"/>
</dbReference>
<sequence>MSSVYDLGRSFSEGKDNNEENCLLALQLASATVFPMVLKAALELDVLEIISRAGPSAYLSTSDIASQLPTQNPDAPAILDRILRLLAVHSVIKSSVVERDDNQVQMVYGLAPVCKFLTGNQDDISLRPYLLLLQDKTFMDSWQCLKDAVLEGGVPFIKAHGMHVFEYTGVDARFNKVVNKAMSNITTMTMVKILETYKGFEGLKVVVDVGGGIGVTINMITAEYPQIKGINFDLPHVIADAPSYPAGVEHLGGDMFEYVPNADAIFMKCILHDWNDEDCLKLLKNCWKALPNLGKVIALESILPETLEATDPVSKVVWEQDLLMLSQSPGGKERTYKQFQDLALSSGFTSFQVVCSAYHSCVLEFQK</sequence>
<dbReference type="FunFam" id="1.10.10.10:FF:000357">
    <property type="entry name" value="Caffeic acid 3-O-methyltransferase"/>
    <property type="match status" value="1"/>
</dbReference>
<dbReference type="Proteomes" id="UP000607653">
    <property type="component" value="Unassembled WGS sequence"/>
</dbReference>
<reference evidence="7 8" key="1">
    <citation type="journal article" date="2020" name="Mol. Biol. Evol.">
        <title>Distinct Expression and Methylation Patterns for Genes with Different Fates following a Single Whole-Genome Duplication in Flowering Plants.</title>
        <authorList>
            <person name="Shi T."/>
            <person name="Rahmani R.S."/>
            <person name="Gugger P.F."/>
            <person name="Wang M."/>
            <person name="Li H."/>
            <person name="Zhang Y."/>
            <person name="Li Z."/>
            <person name="Wang Q."/>
            <person name="Van de Peer Y."/>
            <person name="Marchal K."/>
            <person name="Chen J."/>
        </authorList>
    </citation>
    <scope>NUCLEOTIDE SEQUENCE [LARGE SCALE GENOMIC DNA]</scope>
    <source>
        <tissue evidence="7">Leaf</tissue>
    </source>
</reference>
<evidence type="ECO:0000256" key="1">
    <source>
        <dbReference type="ARBA" id="ARBA00022603"/>
    </source>
</evidence>
<gene>
    <name evidence="7" type="ORF">HUJ06_013503</name>
</gene>
<dbReference type="GO" id="GO:0032259">
    <property type="term" value="P:methylation"/>
    <property type="evidence" value="ECO:0007669"/>
    <property type="project" value="UniProtKB-KW"/>
</dbReference>
<organism evidence="7 8">
    <name type="scientific">Nelumbo nucifera</name>
    <name type="common">Sacred lotus</name>
    <dbReference type="NCBI Taxonomy" id="4432"/>
    <lineage>
        <taxon>Eukaryota</taxon>
        <taxon>Viridiplantae</taxon>
        <taxon>Streptophyta</taxon>
        <taxon>Embryophyta</taxon>
        <taxon>Tracheophyta</taxon>
        <taxon>Spermatophyta</taxon>
        <taxon>Magnoliopsida</taxon>
        <taxon>Proteales</taxon>
        <taxon>Nelumbonaceae</taxon>
        <taxon>Nelumbo</taxon>
    </lineage>
</organism>
<dbReference type="GO" id="GO:0008171">
    <property type="term" value="F:O-methyltransferase activity"/>
    <property type="evidence" value="ECO:0007669"/>
    <property type="project" value="InterPro"/>
</dbReference>
<feature type="domain" description="O-methyltransferase dimerisation" evidence="6">
    <location>
        <begin position="26"/>
        <end position="118"/>
    </location>
</feature>
<dbReference type="SUPFAM" id="SSF53335">
    <property type="entry name" value="S-adenosyl-L-methionine-dependent methyltransferases"/>
    <property type="match status" value="1"/>
</dbReference>